<dbReference type="RefSeq" id="WP_087070354.1">
    <property type="nucleotide sequence ID" value="NZ_CAUPFC010000003.1"/>
</dbReference>
<keyword evidence="13" id="KW-1185">Reference proteome</keyword>
<dbReference type="AlphaFoldDB" id="A0AAW9HNV8"/>
<dbReference type="SUPFAM" id="SSF56112">
    <property type="entry name" value="Protein kinase-like (PK-like)"/>
    <property type="match status" value="1"/>
</dbReference>
<dbReference type="PANTHER" id="PTHR43671:SF13">
    <property type="entry name" value="SERINE_THREONINE-PROTEIN KINASE NEK2"/>
    <property type="match status" value="1"/>
</dbReference>
<evidence type="ECO:0000256" key="2">
    <source>
        <dbReference type="ARBA" id="ARBA00012513"/>
    </source>
</evidence>
<comment type="caution">
    <text evidence="11">The sequence shown here is derived from an EMBL/GenBank/DDBJ whole genome shotgun (WGS) entry which is preliminary data.</text>
</comment>
<keyword evidence="9" id="KW-0812">Transmembrane</keyword>
<evidence type="ECO:0000256" key="6">
    <source>
        <dbReference type="ARBA" id="ARBA00022840"/>
    </source>
</evidence>
<dbReference type="GO" id="GO:0004674">
    <property type="term" value="F:protein serine/threonine kinase activity"/>
    <property type="evidence" value="ECO:0007669"/>
    <property type="project" value="UniProtKB-EC"/>
</dbReference>
<dbReference type="SMART" id="SM00220">
    <property type="entry name" value="S_TKc"/>
    <property type="match status" value="1"/>
</dbReference>
<comment type="similarity">
    <text evidence="1">Belongs to the protein kinase superfamily. NEK Ser/Thr protein kinase family. NIMA subfamily.</text>
</comment>
<dbReference type="EC" id="2.7.11.1" evidence="2"/>
<feature type="region of interest" description="Disordered" evidence="8">
    <location>
        <begin position="493"/>
        <end position="523"/>
    </location>
</feature>
<dbReference type="PROSITE" id="PS00107">
    <property type="entry name" value="PROTEIN_KINASE_ATP"/>
    <property type="match status" value="1"/>
</dbReference>
<dbReference type="EMBL" id="JAWNFY010000008">
    <property type="protein sequence ID" value="MDY5146163.1"/>
    <property type="molecule type" value="Genomic_DNA"/>
</dbReference>
<proteinExistence type="inferred from homology"/>
<dbReference type="Gene3D" id="1.10.510.10">
    <property type="entry name" value="Transferase(Phosphotransferase) domain 1"/>
    <property type="match status" value="1"/>
</dbReference>
<protein>
    <recommendedName>
        <fullName evidence="2">non-specific serine/threonine protein kinase</fullName>
        <ecNumber evidence="2">2.7.11.1</ecNumber>
    </recommendedName>
</protein>
<evidence type="ECO:0000256" key="4">
    <source>
        <dbReference type="ARBA" id="ARBA00022741"/>
    </source>
</evidence>
<dbReference type="Proteomes" id="UP001288320">
    <property type="component" value="Unassembled WGS sequence"/>
</dbReference>
<feature type="transmembrane region" description="Helical" evidence="9">
    <location>
        <begin position="408"/>
        <end position="430"/>
    </location>
</feature>
<evidence type="ECO:0000313" key="13">
    <source>
        <dbReference type="Proteomes" id="UP001284901"/>
    </source>
</evidence>
<feature type="compositionally biased region" description="Basic and acidic residues" evidence="8">
    <location>
        <begin position="498"/>
        <end position="510"/>
    </location>
</feature>
<dbReference type="InterPro" id="IPR050660">
    <property type="entry name" value="NEK_Ser/Thr_kinase"/>
</dbReference>
<dbReference type="InterPro" id="IPR000719">
    <property type="entry name" value="Prot_kinase_dom"/>
</dbReference>
<evidence type="ECO:0000256" key="3">
    <source>
        <dbReference type="ARBA" id="ARBA00022679"/>
    </source>
</evidence>
<feature type="binding site" evidence="7">
    <location>
        <position position="40"/>
    </location>
    <ligand>
        <name>ATP</name>
        <dbReference type="ChEBI" id="CHEBI:30616"/>
    </ligand>
</feature>
<dbReference type="Pfam" id="PF00069">
    <property type="entry name" value="Pkinase"/>
    <property type="match status" value="1"/>
</dbReference>
<keyword evidence="5 11" id="KW-0418">Kinase</keyword>
<dbReference type="PANTHER" id="PTHR43671">
    <property type="entry name" value="SERINE/THREONINE-PROTEIN KINASE NEK"/>
    <property type="match status" value="1"/>
</dbReference>
<sequence length="721" mass="76074">MSTAFDFGASYRALAPIGRGASGVVYEGERKDDGTRVAIKFLRDEYVGDPEILRRFITERSVLTQLSHPHIVGVHDLVADGGKLGIVMEYAPGPNLREYLAEHGPLAPADALDITRQVVEALQSAHAGDVVHRDIKPDNIILTGLAPDAAVAPDTPATAGKDKALPGRKKLRGRTEAEDRFNVKVTDFGIAAIIGTGSKTTSIVGTPDYMAPELIAQARATPSVDMYAVGIMLYEMLTGRTPFGGEGLNPFTIAHRHLTEKIAPLAGLEENTAALLDELVGKNPDTRPDAAQVLDRLPACVEASAGQDPLELNPSAPVFYPATMLDGAFNAAALAREALGAAKDTEKEAPARPAVVLSRESLGELDAAPSATIISSGAALDLNYVPAPVIEREPSFWEKTGSFIREHWILVTLGVVTLLAAIAGVVWMLWPQAESSDTAPTEPIQARLEDHPLPSGLSIVREAKWNPQRQVIDYTVTYKTAKSPISGNVLEVIPAPQPKDEGGDTAKKQSEQQNTKGTSGAAAPQCADVVWDRAGKPHSNATTSLTARCAWTLEAPTVTVGQPVTITATVSSDYVPEDEQELSRWLTEVSEATAKAAGDETATSTAYPLQRLRSVKVTVPPRIQQGQPIPISIIGVWPNGENVTTPLYTSPASGAPTSILSDLTGGDTANLRFTDRCSGAVTISSDGHAVSALYPAQCEIGAVVGNFDAAPGTIAITGSGS</sequence>
<keyword evidence="9" id="KW-0472">Membrane</keyword>
<evidence type="ECO:0000259" key="10">
    <source>
        <dbReference type="PROSITE" id="PS50011"/>
    </source>
</evidence>
<evidence type="ECO:0000256" key="8">
    <source>
        <dbReference type="SAM" id="MobiDB-lite"/>
    </source>
</evidence>
<organism evidence="11 14">
    <name type="scientific">Actinotignum timonense</name>
    <dbReference type="NCBI Taxonomy" id="1870995"/>
    <lineage>
        <taxon>Bacteria</taxon>
        <taxon>Bacillati</taxon>
        <taxon>Actinomycetota</taxon>
        <taxon>Actinomycetes</taxon>
        <taxon>Actinomycetales</taxon>
        <taxon>Actinomycetaceae</taxon>
        <taxon>Actinotignum</taxon>
    </lineage>
</organism>
<evidence type="ECO:0000313" key="12">
    <source>
        <dbReference type="EMBL" id="MDY5146163.1"/>
    </source>
</evidence>
<dbReference type="GO" id="GO:0005524">
    <property type="term" value="F:ATP binding"/>
    <property type="evidence" value="ECO:0007669"/>
    <property type="project" value="UniProtKB-UniRule"/>
</dbReference>
<evidence type="ECO:0000256" key="5">
    <source>
        <dbReference type="ARBA" id="ARBA00022777"/>
    </source>
</evidence>
<dbReference type="InterPro" id="IPR011009">
    <property type="entry name" value="Kinase-like_dom_sf"/>
</dbReference>
<dbReference type="PROSITE" id="PS00108">
    <property type="entry name" value="PROTEIN_KINASE_ST"/>
    <property type="match status" value="1"/>
</dbReference>
<keyword evidence="4 7" id="KW-0547">Nucleotide-binding</keyword>
<dbReference type="Proteomes" id="UP001284901">
    <property type="component" value="Unassembled WGS sequence"/>
</dbReference>
<evidence type="ECO:0000313" key="11">
    <source>
        <dbReference type="EMBL" id="MDY5141157.1"/>
    </source>
</evidence>
<dbReference type="InterPro" id="IPR008271">
    <property type="entry name" value="Ser/Thr_kinase_AS"/>
</dbReference>
<evidence type="ECO:0000256" key="7">
    <source>
        <dbReference type="PROSITE-ProRule" id="PRU10141"/>
    </source>
</evidence>
<dbReference type="CDD" id="cd14014">
    <property type="entry name" value="STKc_PknB_like"/>
    <property type="match status" value="1"/>
</dbReference>
<dbReference type="Gene3D" id="3.30.200.20">
    <property type="entry name" value="Phosphorylase Kinase, domain 1"/>
    <property type="match status" value="1"/>
</dbReference>
<reference evidence="11 13" key="1">
    <citation type="submission" date="2023-10" db="EMBL/GenBank/DDBJ databases">
        <title>Whole Genome based description of the genera Actinobaculum and Actinotignum reveals a complex phylogenetic relationship within the species included in the genus Actinotignum.</title>
        <authorList>
            <person name="Jensen C.S."/>
            <person name="Dargis R."/>
            <person name="Kemp M."/>
            <person name="Christensen J.J."/>
        </authorList>
    </citation>
    <scope>NUCLEOTIDE SEQUENCE</scope>
    <source>
        <strain evidence="12 13">SLA_B089</strain>
        <strain evidence="11">SLA_B245</strain>
    </source>
</reference>
<gene>
    <name evidence="11" type="ORF">R6G74_07555</name>
    <name evidence="12" type="ORF">R6P33_03875</name>
</gene>
<keyword evidence="9" id="KW-1133">Transmembrane helix</keyword>
<evidence type="ECO:0000313" key="14">
    <source>
        <dbReference type="Proteomes" id="UP001288320"/>
    </source>
</evidence>
<keyword evidence="6 7" id="KW-0067">ATP-binding</keyword>
<keyword evidence="3 11" id="KW-0808">Transferase</keyword>
<name>A0AAW9HNV8_9ACTO</name>
<feature type="domain" description="Protein kinase" evidence="10">
    <location>
        <begin position="11"/>
        <end position="300"/>
    </location>
</feature>
<evidence type="ECO:0000256" key="1">
    <source>
        <dbReference type="ARBA" id="ARBA00010886"/>
    </source>
</evidence>
<evidence type="ECO:0000256" key="9">
    <source>
        <dbReference type="SAM" id="Phobius"/>
    </source>
</evidence>
<dbReference type="EMBL" id="JAWNFV010000016">
    <property type="protein sequence ID" value="MDY5141157.1"/>
    <property type="molecule type" value="Genomic_DNA"/>
</dbReference>
<accession>A0AAW9HNV8</accession>
<dbReference type="GeneID" id="92812857"/>
<dbReference type="InterPro" id="IPR017441">
    <property type="entry name" value="Protein_kinase_ATP_BS"/>
</dbReference>
<dbReference type="PROSITE" id="PS50011">
    <property type="entry name" value="PROTEIN_KINASE_DOM"/>
    <property type="match status" value="1"/>
</dbReference>